<evidence type="ECO:0000313" key="3">
    <source>
        <dbReference type="Proteomes" id="UP000663828"/>
    </source>
</evidence>
<evidence type="ECO:0008006" key="4">
    <source>
        <dbReference type="Google" id="ProtNLM"/>
    </source>
</evidence>
<comment type="caution">
    <text evidence="2">The sequence shown here is derived from an EMBL/GenBank/DDBJ whole genome shotgun (WGS) entry which is preliminary data.</text>
</comment>
<reference evidence="2" key="1">
    <citation type="submission" date="2021-02" db="EMBL/GenBank/DDBJ databases">
        <authorList>
            <person name="Nowell W R."/>
        </authorList>
    </citation>
    <scope>NUCLEOTIDE SEQUENCE</scope>
</reference>
<dbReference type="EMBL" id="CAJNOR010000563">
    <property type="protein sequence ID" value="CAF0948689.1"/>
    <property type="molecule type" value="Genomic_DNA"/>
</dbReference>
<keyword evidence="1" id="KW-1133">Transmembrane helix</keyword>
<evidence type="ECO:0000313" key="2">
    <source>
        <dbReference type="EMBL" id="CAF0948689.1"/>
    </source>
</evidence>
<protein>
    <recommendedName>
        <fullName evidence="4">G-protein coupled receptors family 1 profile domain-containing protein</fullName>
    </recommendedName>
</protein>
<accession>A0A814D340</accession>
<keyword evidence="1" id="KW-0472">Membrane</keyword>
<name>A0A814D340_ADIRI</name>
<feature type="transmembrane region" description="Helical" evidence="1">
    <location>
        <begin position="12"/>
        <end position="31"/>
    </location>
</feature>
<dbReference type="AlphaFoldDB" id="A0A814D340"/>
<sequence>MNNYYARLLKIYVVTPLFFTVIPVTLIIIVLQGMIRNIRQLTLNSCQQDRFERQIRRMLIVQRILLAASGFPFALESAYLHATSTTQKSSLHKTVENLFLQILRFVFHMNFVGTLYFYLYISSEKVTADNQMVLSALNSSNPT</sequence>
<proteinExistence type="predicted"/>
<feature type="transmembrane region" description="Helical" evidence="1">
    <location>
        <begin position="102"/>
        <end position="121"/>
    </location>
</feature>
<organism evidence="2 3">
    <name type="scientific">Adineta ricciae</name>
    <name type="common">Rotifer</name>
    <dbReference type="NCBI Taxonomy" id="249248"/>
    <lineage>
        <taxon>Eukaryota</taxon>
        <taxon>Metazoa</taxon>
        <taxon>Spiralia</taxon>
        <taxon>Gnathifera</taxon>
        <taxon>Rotifera</taxon>
        <taxon>Eurotatoria</taxon>
        <taxon>Bdelloidea</taxon>
        <taxon>Adinetida</taxon>
        <taxon>Adinetidae</taxon>
        <taxon>Adineta</taxon>
    </lineage>
</organism>
<dbReference type="Proteomes" id="UP000663828">
    <property type="component" value="Unassembled WGS sequence"/>
</dbReference>
<evidence type="ECO:0000256" key="1">
    <source>
        <dbReference type="SAM" id="Phobius"/>
    </source>
</evidence>
<gene>
    <name evidence="2" type="ORF">XAT740_LOCUS10539</name>
</gene>
<keyword evidence="3" id="KW-1185">Reference proteome</keyword>
<keyword evidence="1" id="KW-0812">Transmembrane</keyword>